<sequence>MGKFTVMKLFRRSKKSKGKIDNTQNFNYDRDQRYPDSYRDSKPVNGHNEYYNGSQAYPGGSAPWLDLPVPVLQRIFTFVCPHSQDESYENCEQSALEDACMLCDQRDLAHAGMVCKMWRKAAIPVLYHSIRIDSVHYCEREIFLSDKRKRNSSRWDRNGVPEDTAGARLTLLCRTLRDDPTRLGKIVNFLKIPYMLRESRSSHLARTIAVLPNLRYVDLPDGFFEDEPAYTTLKFEVQARCPDLRKMTFKAGSERSLEALSKGDIWPNLEVLELVKISVDPAALRHVLSVLPKLRALKITDSYVVDDDIFHDNDVLPAFPALIELDLVETPRVTSAGLAAYLSRRDAQMRLKVLSIISTGVRPQNLQDFLANAVKLQALTVVTEVESAFPTVSSPVPPIANFSLETLRYEITASPKMSAYIGLTHGYYNYLAQSLFAGGLPRLSALYVRDLGFPDTMAGLPPPMPSFAGGGGSGRPSSSSSMKLTPSPFAAPNQNRFSSNNPFASAAASNPFAGAGHGGLGPPVLNLNQTLEIYTKGDKDDIDWSIVKMDPIDAPGYGGGGRRGHARNGSTASTKRPLSSYGLADAGAAWREGAAGARRSVVMANGTGGFLAVPSSPEAPPGRRSGSGLRNGSIGSGGGSDEWPRPMSSSGGKGDRDLWR</sequence>
<proteinExistence type="predicted"/>
<dbReference type="SUPFAM" id="SSF52047">
    <property type="entry name" value="RNI-like"/>
    <property type="match status" value="1"/>
</dbReference>
<accession>A0ABR1SM40</accession>
<dbReference type="InterPro" id="IPR036047">
    <property type="entry name" value="F-box-like_dom_sf"/>
</dbReference>
<dbReference type="SUPFAM" id="SSF81383">
    <property type="entry name" value="F-box domain"/>
    <property type="match status" value="1"/>
</dbReference>
<keyword evidence="3" id="KW-1185">Reference proteome</keyword>
<evidence type="ECO:0000313" key="2">
    <source>
        <dbReference type="EMBL" id="KAK8035400.1"/>
    </source>
</evidence>
<feature type="region of interest" description="Disordered" evidence="1">
    <location>
        <begin position="611"/>
        <end position="660"/>
    </location>
</feature>
<dbReference type="Gene3D" id="3.80.10.10">
    <property type="entry name" value="Ribonuclease Inhibitor"/>
    <property type="match status" value="1"/>
</dbReference>
<dbReference type="EMBL" id="JAQQWK010000009">
    <property type="protein sequence ID" value="KAK8035400.1"/>
    <property type="molecule type" value="Genomic_DNA"/>
</dbReference>
<comment type="caution">
    <text evidence="2">The sequence shown here is derived from an EMBL/GenBank/DDBJ whole genome shotgun (WGS) entry which is preliminary data.</text>
</comment>
<gene>
    <name evidence="2" type="ORF">PG993_010395</name>
</gene>
<organism evidence="2 3">
    <name type="scientific">Apiospora rasikravindrae</name>
    <dbReference type="NCBI Taxonomy" id="990691"/>
    <lineage>
        <taxon>Eukaryota</taxon>
        <taxon>Fungi</taxon>
        <taxon>Dikarya</taxon>
        <taxon>Ascomycota</taxon>
        <taxon>Pezizomycotina</taxon>
        <taxon>Sordariomycetes</taxon>
        <taxon>Xylariomycetidae</taxon>
        <taxon>Amphisphaeriales</taxon>
        <taxon>Apiosporaceae</taxon>
        <taxon>Apiospora</taxon>
    </lineage>
</organism>
<dbReference type="InterPro" id="IPR032675">
    <property type="entry name" value="LRR_dom_sf"/>
</dbReference>
<feature type="region of interest" description="Disordered" evidence="1">
    <location>
        <begin position="554"/>
        <end position="577"/>
    </location>
</feature>
<evidence type="ECO:0000313" key="3">
    <source>
        <dbReference type="Proteomes" id="UP001444661"/>
    </source>
</evidence>
<reference evidence="2 3" key="1">
    <citation type="submission" date="2023-01" db="EMBL/GenBank/DDBJ databases">
        <title>Analysis of 21 Apiospora genomes using comparative genomics revels a genus with tremendous synthesis potential of carbohydrate active enzymes and secondary metabolites.</title>
        <authorList>
            <person name="Sorensen T."/>
        </authorList>
    </citation>
    <scope>NUCLEOTIDE SEQUENCE [LARGE SCALE GENOMIC DNA]</scope>
    <source>
        <strain evidence="2 3">CBS 33761</strain>
    </source>
</reference>
<evidence type="ECO:0000256" key="1">
    <source>
        <dbReference type="SAM" id="MobiDB-lite"/>
    </source>
</evidence>
<protein>
    <recommendedName>
        <fullName evidence="4">F-box domain-containing protein</fullName>
    </recommendedName>
</protein>
<feature type="compositionally biased region" description="Low complexity" evidence="1">
    <location>
        <begin position="622"/>
        <end position="633"/>
    </location>
</feature>
<dbReference type="Proteomes" id="UP001444661">
    <property type="component" value="Unassembled WGS sequence"/>
</dbReference>
<feature type="region of interest" description="Disordered" evidence="1">
    <location>
        <begin position="463"/>
        <end position="493"/>
    </location>
</feature>
<name>A0ABR1SM40_9PEZI</name>
<evidence type="ECO:0008006" key="4">
    <source>
        <dbReference type="Google" id="ProtNLM"/>
    </source>
</evidence>